<sequence length="176" mass="19828">MSEEQQDNRGTGENLPAVQKSRELVPIELPEQHQRFYDKLRAKIEAFIREQSGNEAVAKYILLAPDLFVLLARLLVDKRVGLQAKALAGAAVAYFISPIDFIPEAITGAFGLLDDVVFAVYALRKILVDVDESIVKEHWNGEEDLLRVITKVVRSADDLLGKKLVKKIEQTLFRKK</sequence>
<protein>
    <recommendedName>
        <fullName evidence="5">DUF1232 domain-containing protein</fullName>
    </recommendedName>
</protein>
<dbReference type="PATRIC" id="fig|1300222.3.peg.943"/>
<keyword evidence="3" id="KW-1133">Transmembrane helix</keyword>
<dbReference type="GeneID" id="89498798"/>
<evidence type="ECO:0000256" key="2">
    <source>
        <dbReference type="ARBA" id="ARBA00022692"/>
    </source>
</evidence>
<comment type="subcellular location">
    <subcellularLocation>
        <location evidence="1">Endomembrane system</location>
        <topology evidence="1">Multi-pass membrane protein</topology>
    </subcellularLocation>
</comment>
<comment type="caution">
    <text evidence="6">The sequence shown here is derived from an EMBL/GenBank/DDBJ whole genome shotgun (WGS) entry which is preliminary data.</text>
</comment>
<dbReference type="InterPro" id="IPR010652">
    <property type="entry name" value="DUF1232"/>
</dbReference>
<reference evidence="6 7" key="1">
    <citation type="submission" date="2013-03" db="EMBL/GenBank/DDBJ databases">
        <title>Assembly of a new bacterial strain Brevibacillus borstelensis AK1.</title>
        <authorList>
            <person name="Rajan I."/>
            <person name="PoliReddy D."/>
            <person name="Sugumar T."/>
            <person name="Rathinam K."/>
            <person name="Alqarawi S."/>
            <person name="Khalil A.B."/>
            <person name="Sivakumar N."/>
        </authorList>
    </citation>
    <scope>NUCLEOTIDE SEQUENCE [LARGE SCALE GENOMIC DNA]</scope>
    <source>
        <strain evidence="6 7">AK1</strain>
    </source>
</reference>
<evidence type="ECO:0000256" key="4">
    <source>
        <dbReference type="ARBA" id="ARBA00023136"/>
    </source>
</evidence>
<dbReference type="EMBL" id="APBN01000001">
    <property type="protein sequence ID" value="EMT54848.1"/>
    <property type="molecule type" value="Genomic_DNA"/>
</dbReference>
<evidence type="ECO:0000256" key="3">
    <source>
        <dbReference type="ARBA" id="ARBA00022989"/>
    </source>
</evidence>
<dbReference type="RefSeq" id="WP_003386688.1">
    <property type="nucleotide sequence ID" value="NZ_APBN01000001.1"/>
</dbReference>
<dbReference type="Proteomes" id="UP000012081">
    <property type="component" value="Unassembled WGS sequence"/>
</dbReference>
<dbReference type="Pfam" id="PF06803">
    <property type="entry name" value="DUF1232"/>
    <property type="match status" value="1"/>
</dbReference>
<keyword evidence="7" id="KW-1185">Reference proteome</keyword>
<name>M8DMH2_9BACL</name>
<dbReference type="AlphaFoldDB" id="M8DMH2"/>
<accession>M8DMH2</accession>
<dbReference type="OrthoDB" id="9793277at2"/>
<organism evidence="6 7">
    <name type="scientific">Brevibacillus borstelensis AK1</name>
    <dbReference type="NCBI Taxonomy" id="1300222"/>
    <lineage>
        <taxon>Bacteria</taxon>
        <taxon>Bacillati</taxon>
        <taxon>Bacillota</taxon>
        <taxon>Bacilli</taxon>
        <taxon>Bacillales</taxon>
        <taxon>Paenibacillaceae</taxon>
        <taxon>Brevibacillus</taxon>
    </lineage>
</organism>
<evidence type="ECO:0000313" key="7">
    <source>
        <dbReference type="Proteomes" id="UP000012081"/>
    </source>
</evidence>
<gene>
    <name evidence="6" type="ORF">I532_04550</name>
</gene>
<dbReference type="STRING" id="1300222.I532_04550"/>
<feature type="domain" description="DUF1232" evidence="5">
    <location>
        <begin position="84"/>
        <end position="117"/>
    </location>
</feature>
<keyword evidence="4" id="KW-0472">Membrane</keyword>
<keyword evidence="2" id="KW-0812">Transmembrane</keyword>
<evidence type="ECO:0000259" key="5">
    <source>
        <dbReference type="Pfam" id="PF06803"/>
    </source>
</evidence>
<evidence type="ECO:0000256" key="1">
    <source>
        <dbReference type="ARBA" id="ARBA00004127"/>
    </source>
</evidence>
<proteinExistence type="predicted"/>
<evidence type="ECO:0000313" key="6">
    <source>
        <dbReference type="EMBL" id="EMT54848.1"/>
    </source>
</evidence>
<dbReference type="GO" id="GO:0012505">
    <property type="term" value="C:endomembrane system"/>
    <property type="evidence" value="ECO:0007669"/>
    <property type="project" value="UniProtKB-SubCell"/>
</dbReference>